<dbReference type="CDD" id="cd01292">
    <property type="entry name" value="metallo-dependent_hydrolases"/>
    <property type="match status" value="1"/>
</dbReference>
<evidence type="ECO:0000259" key="2">
    <source>
        <dbReference type="Pfam" id="PF04909"/>
    </source>
</evidence>
<dbReference type="Pfam" id="PF04909">
    <property type="entry name" value="Amidohydro_2"/>
    <property type="match status" value="1"/>
</dbReference>
<evidence type="ECO:0000313" key="4">
    <source>
        <dbReference type="Proteomes" id="UP000011666"/>
    </source>
</evidence>
<dbReference type="GO" id="GO:0016787">
    <property type="term" value="F:hydrolase activity"/>
    <property type="evidence" value="ECO:0007669"/>
    <property type="project" value="InterPro"/>
</dbReference>
<reference evidence="3 4" key="1">
    <citation type="submission" date="2013-01" db="EMBL/GenBank/DDBJ databases">
        <title>Whole genome shotgun sequence of Gordonia soli NBRC 108243.</title>
        <authorList>
            <person name="Isaki-Nakamura S."/>
            <person name="Hosoyama A."/>
            <person name="Tsuchikane K."/>
            <person name="Ando Y."/>
            <person name="Baba S."/>
            <person name="Ohji S."/>
            <person name="Hamada M."/>
            <person name="Tamura T."/>
            <person name="Yamazoe A."/>
            <person name="Yamazaki S."/>
            <person name="Fujita N."/>
        </authorList>
    </citation>
    <scope>NUCLEOTIDE SEQUENCE [LARGE SCALE GENOMIC DNA]</scope>
    <source>
        <strain evidence="3 4">NBRC 108243</strain>
    </source>
</reference>
<evidence type="ECO:0000256" key="1">
    <source>
        <dbReference type="ARBA" id="ARBA00023239"/>
    </source>
</evidence>
<dbReference type="EMBL" id="BANX01000011">
    <property type="protein sequence ID" value="GAC67823.1"/>
    <property type="molecule type" value="Genomic_DNA"/>
</dbReference>
<dbReference type="GO" id="GO:0005737">
    <property type="term" value="C:cytoplasm"/>
    <property type="evidence" value="ECO:0007669"/>
    <property type="project" value="TreeGrafter"/>
</dbReference>
<protein>
    <recommendedName>
        <fullName evidence="2">Amidohydrolase-related domain-containing protein</fullName>
    </recommendedName>
</protein>
<dbReference type="AlphaFoldDB" id="M0QGZ8"/>
<keyword evidence="4" id="KW-1185">Reference proteome</keyword>
<dbReference type="GO" id="GO:0016831">
    <property type="term" value="F:carboxy-lyase activity"/>
    <property type="evidence" value="ECO:0007669"/>
    <property type="project" value="InterPro"/>
</dbReference>
<organism evidence="3 4">
    <name type="scientific">Gordonia soli NBRC 108243</name>
    <dbReference type="NCBI Taxonomy" id="1223545"/>
    <lineage>
        <taxon>Bacteria</taxon>
        <taxon>Bacillati</taxon>
        <taxon>Actinomycetota</taxon>
        <taxon>Actinomycetes</taxon>
        <taxon>Mycobacteriales</taxon>
        <taxon>Gordoniaceae</taxon>
        <taxon>Gordonia</taxon>
    </lineage>
</organism>
<dbReference type="STRING" id="1223545.GS4_11_00920"/>
<dbReference type="InterPro" id="IPR032466">
    <property type="entry name" value="Metal_Hydrolase"/>
</dbReference>
<sequence>MSDKAIDSTTARSDMLGYYPDQASSVSEMNDVESGESAPFSAAETAQVRTFWEALGLPGIVDVHTHFMPRPVMDKVWAYFDSAGPMVGREWPITYRADERSRAEALDSFGVRAYSSLVYPHKPDMAEWLNGWAADFATTHERCLHTATFYPEPSATAYVGRAIESGARIVKAHIQVGDYSPLDSMLDGVWSQLAESRVPVVIHCGSGPAPGRFTGPEPIRSLMHRFPDLRLVIAHMGTPEYLDFLDLAESYDSVHLDTTMSFTDFSEADAPYPRDAIDRLRGVGHKILFGSDFPNIPYGYPHALEALARLGLGDDWLRGVVHDNAARLFGL</sequence>
<accession>M0QGZ8</accession>
<dbReference type="Gene3D" id="3.20.20.140">
    <property type="entry name" value="Metal-dependent hydrolases"/>
    <property type="match status" value="1"/>
</dbReference>
<gene>
    <name evidence="3" type="ORF">GS4_11_00920</name>
</gene>
<dbReference type="InterPro" id="IPR006680">
    <property type="entry name" value="Amidohydro-rel"/>
</dbReference>
<comment type="caution">
    <text evidence="3">The sequence shown here is derived from an EMBL/GenBank/DDBJ whole genome shotgun (WGS) entry which is preliminary data.</text>
</comment>
<dbReference type="PANTHER" id="PTHR21240:SF28">
    <property type="entry name" value="ISO-OROTATE DECARBOXYLASE (EUROFUNG)"/>
    <property type="match status" value="1"/>
</dbReference>
<dbReference type="GO" id="GO:0019748">
    <property type="term" value="P:secondary metabolic process"/>
    <property type="evidence" value="ECO:0007669"/>
    <property type="project" value="TreeGrafter"/>
</dbReference>
<feature type="domain" description="Amidohydrolase-related" evidence="2">
    <location>
        <begin position="61"/>
        <end position="331"/>
    </location>
</feature>
<proteinExistence type="predicted"/>
<dbReference type="eggNOG" id="COG2159">
    <property type="taxonomic scope" value="Bacteria"/>
</dbReference>
<dbReference type="SUPFAM" id="SSF51556">
    <property type="entry name" value="Metallo-dependent hydrolases"/>
    <property type="match status" value="1"/>
</dbReference>
<dbReference type="PANTHER" id="PTHR21240">
    <property type="entry name" value="2-AMINO-3-CARBOXYLMUCONATE-6-SEMIALDEHYDE DECARBOXYLASE"/>
    <property type="match status" value="1"/>
</dbReference>
<evidence type="ECO:0000313" key="3">
    <source>
        <dbReference type="EMBL" id="GAC67823.1"/>
    </source>
</evidence>
<dbReference type="Proteomes" id="UP000011666">
    <property type="component" value="Unassembled WGS sequence"/>
</dbReference>
<keyword evidence="1" id="KW-0456">Lyase</keyword>
<name>M0QGZ8_9ACTN</name>
<dbReference type="InterPro" id="IPR032465">
    <property type="entry name" value="ACMSD"/>
</dbReference>